<feature type="chain" id="PRO_5035929860" evidence="1">
    <location>
        <begin position="20"/>
        <end position="160"/>
    </location>
</feature>
<feature type="signal peptide" evidence="1">
    <location>
        <begin position="1"/>
        <end position="19"/>
    </location>
</feature>
<keyword evidence="3" id="KW-1185">Reference proteome</keyword>
<evidence type="ECO:0000313" key="2">
    <source>
        <dbReference type="EMBL" id="GIL39631.1"/>
    </source>
</evidence>
<dbReference type="AlphaFoldDB" id="A0A8S8XCP8"/>
<gene>
    <name evidence="2" type="ORF">TMPK1_18680</name>
</gene>
<dbReference type="Proteomes" id="UP000681075">
    <property type="component" value="Unassembled WGS sequence"/>
</dbReference>
<keyword evidence="1" id="KW-0732">Signal</keyword>
<accession>A0A8S8XCP8</accession>
<dbReference type="RefSeq" id="WP_420242732.1">
    <property type="nucleotide sequence ID" value="NZ_BOPV01000001.1"/>
</dbReference>
<evidence type="ECO:0000313" key="3">
    <source>
        <dbReference type="Proteomes" id="UP000681075"/>
    </source>
</evidence>
<name>A0A8S8XCP8_9PROT</name>
<reference evidence="2" key="1">
    <citation type="submission" date="2021-02" db="EMBL/GenBank/DDBJ databases">
        <title>Genome sequence of Rhodospirillales sp. strain TMPK1 isolated from soil.</title>
        <authorList>
            <person name="Nakai R."/>
            <person name="Kusada H."/>
            <person name="Tamaki H."/>
        </authorList>
    </citation>
    <scope>NUCLEOTIDE SEQUENCE</scope>
    <source>
        <strain evidence="2">TMPK1</strain>
    </source>
</reference>
<protein>
    <submittedName>
        <fullName evidence="2">Uncharacterized protein</fullName>
    </submittedName>
</protein>
<sequence>MKHVVALLALLLLPVTAQAAIGPAEKIAAVVAAPDLPQTLREDTIEQRFSPVVRLKRRATTPVILFTDAGAGSSVWVRSAMARFAADGRARVRLEFTPSPELTFTALAEAIEIQRGAPTEKTVIRRRWDATDGVVRLLTATSRDNGDEVLVLELEKEPLR</sequence>
<proteinExistence type="predicted"/>
<organism evidence="2 3">
    <name type="scientific">Roseiterribacter gracilis</name>
    <dbReference type="NCBI Taxonomy" id="2812848"/>
    <lineage>
        <taxon>Bacteria</taxon>
        <taxon>Pseudomonadati</taxon>
        <taxon>Pseudomonadota</taxon>
        <taxon>Alphaproteobacteria</taxon>
        <taxon>Rhodospirillales</taxon>
        <taxon>Roseiterribacteraceae</taxon>
        <taxon>Roseiterribacter</taxon>
    </lineage>
</organism>
<evidence type="ECO:0000256" key="1">
    <source>
        <dbReference type="SAM" id="SignalP"/>
    </source>
</evidence>
<comment type="caution">
    <text evidence="2">The sequence shown here is derived from an EMBL/GenBank/DDBJ whole genome shotgun (WGS) entry which is preliminary data.</text>
</comment>
<dbReference type="EMBL" id="BOPV01000001">
    <property type="protein sequence ID" value="GIL39631.1"/>
    <property type="molecule type" value="Genomic_DNA"/>
</dbReference>